<keyword evidence="1" id="KW-0812">Transmembrane</keyword>
<keyword evidence="1" id="KW-0472">Membrane</keyword>
<feature type="transmembrane region" description="Helical" evidence="1">
    <location>
        <begin position="56"/>
        <end position="75"/>
    </location>
</feature>
<proteinExistence type="predicted"/>
<keyword evidence="1" id="KW-1133">Transmembrane helix</keyword>
<dbReference type="AlphaFoldDB" id="A0A9P6XLC1"/>
<name>A0A9P6XLC1_9FUNG</name>
<reference evidence="2 3" key="1">
    <citation type="journal article" date="2020" name="Microb. Genom.">
        <title>Genetic diversity of clinical and environmental Mucorales isolates obtained from an investigation of mucormycosis cases among solid organ transplant recipients.</title>
        <authorList>
            <person name="Nguyen M.H."/>
            <person name="Kaul D."/>
            <person name="Muto C."/>
            <person name="Cheng S.J."/>
            <person name="Richter R.A."/>
            <person name="Bruno V.M."/>
            <person name="Liu G."/>
            <person name="Beyhan S."/>
            <person name="Sundermann A.J."/>
            <person name="Mounaud S."/>
            <person name="Pasculle A.W."/>
            <person name="Nierman W.C."/>
            <person name="Driscoll E."/>
            <person name="Cumbie R."/>
            <person name="Clancy C.J."/>
            <person name="Dupont C.L."/>
        </authorList>
    </citation>
    <scope>NUCLEOTIDE SEQUENCE [LARGE SCALE GENOMIC DNA]</scope>
    <source>
        <strain evidence="2 3">GL24</strain>
    </source>
</reference>
<sequence>MIYASLSVLTLSLSAPHEQGANTSALQLSEALSVTTALAVSGALFALFVETAPHTGYVLCLAITCGLAVLATVIARRV</sequence>
<dbReference type="Proteomes" id="UP000740926">
    <property type="component" value="Unassembled WGS sequence"/>
</dbReference>
<feature type="transmembrane region" description="Helical" evidence="1">
    <location>
        <begin position="30"/>
        <end position="49"/>
    </location>
</feature>
<evidence type="ECO:0000256" key="1">
    <source>
        <dbReference type="SAM" id="Phobius"/>
    </source>
</evidence>
<evidence type="ECO:0000313" key="3">
    <source>
        <dbReference type="Proteomes" id="UP000740926"/>
    </source>
</evidence>
<accession>A0A9P6XLC1</accession>
<gene>
    <name evidence="2" type="ORF">G6F50_018687</name>
</gene>
<keyword evidence="3" id="KW-1185">Reference proteome</keyword>
<evidence type="ECO:0000313" key="2">
    <source>
        <dbReference type="EMBL" id="KAG1522426.1"/>
    </source>
</evidence>
<protein>
    <submittedName>
        <fullName evidence="2">Uncharacterized protein</fullName>
    </submittedName>
</protein>
<comment type="caution">
    <text evidence="2">The sequence shown here is derived from an EMBL/GenBank/DDBJ whole genome shotgun (WGS) entry which is preliminary data.</text>
</comment>
<organism evidence="2 3">
    <name type="scientific">Rhizopus delemar</name>
    <dbReference type="NCBI Taxonomy" id="936053"/>
    <lineage>
        <taxon>Eukaryota</taxon>
        <taxon>Fungi</taxon>
        <taxon>Fungi incertae sedis</taxon>
        <taxon>Mucoromycota</taxon>
        <taxon>Mucoromycotina</taxon>
        <taxon>Mucoromycetes</taxon>
        <taxon>Mucorales</taxon>
        <taxon>Mucorineae</taxon>
        <taxon>Rhizopodaceae</taxon>
        <taxon>Rhizopus</taxon>
    </lineage>
</organism>
<dbReference type="EMBL" id="JAANIU010023066">
    <property type="protein sequence ID" value="KAG1522426.1"/>
    <property type="molecule type" value="Genomic_DNA"/>
</dbReference>